<dbReference type="AlphaFoldDB" id="A0A852S4C0"/>
<gene>
    <name evidence="1" type="ORF">BJ972_001791</name>
</gene>
<proteinExistence type="predicted"/>
<evidence type="ECO:0000313" key="2">
    <source>
        <dbReference type="Proteomes" id="UP000581087"/>
    </source>
</evidence>
<accession>A0A852S4C0</accession>
<sequence length="58" mass="6344">MLSSFTPPHAAHSRPCALLTRVPSLCRTAQTRLGVTFVLLNQVEEHKRDAETKGSGAR</sequence>
<protein>
    <submittedName>
        <fullName evidence="1">Uncharacterized protein</fullName>
    </submittedName>
</protein>
<organism evidence="1 2">
    <name type="scientific">Agromyces atrinae</name>
    <dbReference type="NCBI Taxonomy" id="592376"/>
    <lineage>
        <taxon>Bacteria</taxon>
        <taxon>Bacillati</taxon>
        <taxon>Actinomycetota</taxon>
        <taxon>Actinomycetes</taxon>
        <taxon>Micrococcales</taxon>
        <taxon>Microbacteriaceae</taxon>
        <taxon>Agromyces</taxon>
    </lineage>
</organism>
<comment type="caution">
    <text evidence="1">The sequence shown here is derived from an EMBL/GenBank/DDBJ whole genome shotgun (WGS) entry which is preliminary data.</text>
</comment>
<evidence type="ECO:0000313" key="1">
    <source>
        <dbReference type="EMBL" id="NYD67272.1"/>
    </source>
</evidence>
<name>A0A852S4C0_9MICO</name>
<dbReference type="Proteomes" id="UP000581087">
    <property type="component" value="Unassembled WGS sequence"/>
</dbReference>
<reference evidence="1 2" key="1">
    <citation type="submission" date="2020-07" db="EMBL/GenBank/DDBJ databases">
        <title>Sequencing the genomes of 1000 actinobacteria strains.</title>
        <authorList>
            <person name="Klenk H.-P."/>
        </authorList>
    </citation>
    <scope>NUCLEOTIDE SEQUENCE [LARGE SCALE GENOMIC DNA]</scope>
    <source>
        <strain evidence="1 2">DSM 23870</strain>
    </source>
</reference>
<dbReference type="EMBL" id="JACCBI010000001">
    <property type="protein sequence ID" value="NYD67272.1"/>
    <property type="molecule type" value="Genomic_DNA"/>
</dbReference>